<dbReference type="PANTHER" id="PTHR33129">
    <property type="entry name" value="PROTEIN KINASE DOMAIN-CONTAINING PROTEIN-RELATED"/>
    <property type="match status" value="1"/>
</dbReference>
<feature type="region of interest" description="Disordered" evidence="4">
    <location>
        <begin position="479"/>
        <end position="509"/>
    </location>
</feature>
<evidence type="ECO:0000256" key="4">
    <source>
        <dbReference type="SAM" id="MobiDB-lite"/>
    </source>
</evidence>
<organism evidence="6 7">
    <name type="scientific">Phytophthora lilii</name>
    <dbReference type="NCBI Taxonomy" id="2077276"/>
    <lineage>
        <taxon>Eukaryota</taxon>
        <taxon>Sar</taxon>
        <taxon>Stramenopiles</taxon>
        <taxon>Oomycota</taxon>
        <taxon>Peronosporomycetes</taxon>
        <taxon>Peronosporales</taxon>
        <taxon>Peronosporaceae</taxon>
        <taxon>Phytophthora</taxon>
    </lineage>
</organism>
<protein>
    <submittedName>
        <fullName evidence="6">Unnamed protein product</fullName>
    </submittedName>
</protein>
<dbReference type="GO" id="GO:0005576">
    <property type="term" value="C:extracellular region"/>
    <property type="evidence" value="ECO:0007669"/>
    <property type="project" value="UniProtKB-SubCell"/>
</dbReference>
<evidence type="ECO:0000256" key="3">
    <source>
        <dbReference type="ARBA" id="ARBA00022525"/>
    </source>
</evidence>
<proteinExistence type="predicted"/>
<dbReference type="OrthoDB" id="104224at2759"/>
<reference evidence="6" key="1">
    <citation type="submission" date="2023-04" db="EMBL/GenBank/DDBJ databases">
        <title>Phytophthora lilii NBRC 32176.</title>
        <authorList>
            <person name="Ichikawa N."/>
            <person name="Sato H."/>
            <person name="Tonouchi N."/>
        </authorList>
    </citation>
    <scope>NUCLEOTIDE SEQUENCE</scope>
    <source>
        <strain evidence="6">NBRC 32176</strain>
    </source>
</reference>
<sequence length="653" mass="74623">MAEETEVKLRCGVYGEGTVFPVKIARDAEVSALQEKIAGILSTEQHTIPPRMLTLYLAQKNGETTWLADDDNLDALLQGDVDKQYMKMRSSWILDEDCFGKNFQPGRKEIHVLVELPQLSEAELPRDRQLVVGDVHIPITQSMSLNPPALVAFWEAFLNDRTEVKADALVELPQDTYLLGDSTLGSRIYIRHCYPELWKVCWKMIHDEAMNTPHLVILGNPGIGKTFFSYVILLHLAHAGATVVYESGKKKQRLLFSRDMVVRGSNADFIDVLEQPKTYYIVDALRPENFAAKTILLTSPRRSIWWEFNKTNCDSLYMPVWTWKEIMNCRESLYQNLDVSMVSNHFRRWGGIARYVLEKARSRRQQRHLAKALDSVDLDLLANACGKEDAHDEKVSHRLLHYRVNSDFDSDYFEFASEYVQQEVYKRLYEKDKRKLLEFIAASDGVGALAVLRGHLFEGHVHSVLPRGGTFRVRQLVNHNDENDDDDELTEGEWGDEGEDDDDDMDVDDDAAMEGSIAVTWNIGDAVEEVELPEQPTVVFNNGEEVQDASTNIYLRPSMKNYKSVDAIIKPDILLQVTGAHKHPCKQKGLHDVLKLLGNPAAPQLFFVLPPDRSTDFKYQRYMDSKRKRMTTSSYVNVRKIQQFAMEVKLASD</sequence>
<keyword evidence="3" id="KW-0964">Secreted</keyword>
<feature type="compositionally biased region" description="Acidic residues" evidence="4">
    <location>
        <begin position="482"/>
        <end position="509"/>
    </location>
</feature>
<dbReference type="Proteomes" id="UP001165083">
    <property type="component" value="Unassembled WGS sequence"/>
</dbReference>
<dbReference type="PANTHER" id="PTHR33129:SF1">
    <property type="entry name" value="ATP-BINDING PROTEIN"/>
    <property type="match status" value="1"/>
</dbReference>
<gene>
    <name evidence="6" type="ORF">Plil01_001364900</name>
</gene>
<dbReference type="AlphaFoldDB" id="A0A9W7CHV4"/>
<dbReference type="InterPro" id="IPR052980">
    <property type="entry name" value="Crinkler_effector"/>
</dbReference>
<feature type="domain" description="Crinkler effector protein N-terminal" evidence="5">
    <location>
        <begin position="7"/>
        <end position="115"/>
    </location>
</feature>
<keyword evidence="7" id="KW-1185">Reference proteome</keyword>
<dbReference type="GO" id="GO:0043657">
    <property type="term" value="C:host cell"/>
    <property type="evidence" value="ECO:0007669"/>
    <property type="project" value="UniProtKB-SubCell"/>
</dbReference>
<dbReference type="InterPro" id="IPR045379">
    <property type="entry name" value="Crinkler_N"/>
</dbReference>
<name>A0A9W7CHV4_9STRA</name>
<accession>A0A9W7CHV4</accession>
<comment type="caution">
    <text evidence="6">The sequence shown here is derived from an EMBL/GenBank/DDBJ whole genome shotgun (WGS) entry which is preliminary data.</text>
</comment>
<evidence type="ECO:0000256" key="1">
    <source>
        <dbReference type="ARBA" id="ARBA00004340"/>
    </source>
</evidence>
<evidence type="ECO:0000256" key="2">
    <source>
        <dbReference type="ARBA" id="ARBA00004613"/>
    </source>
</evidence>
<dbReference type="Pfam" id="PF20147">
    <property type="entry name" value="Crinkler"/>
    <property type="match status" value="1"/>
</dbReference>
<comment type="subcellular location">
    <subcellularLocation>
        <location evidence="1">Host cell</location>
    </subcellularLocation>
    <subcellularLocation>
        <location evidence="2">Secreted</location>
    </subcellularLocation>
</comment>
<evidence type="ECO:0000259" key="5">
    <source>
        <dbReference type="Pfam" id="PF20147"/>
    </source>
</evidence>
<evidence type="ECO:0000313" key="6">
    <source>
        <dbReference type="EMBL" id="GMF31914.1"/>
    </source>
</evidence>
<evidence type="ECO:0000313" key="7">
    <source>
        <dbReference type="Proteomes" id="UP001165083"/>
    </source>
</evidence>
<dbReference type="EMBL" id="BSXW01000942">
    <property type="protein sequence ID" value="GMF31914.1"/>
    <property type="molecule type" value="Genomic_DNA"/>
</dbReference>